<comment type="caution">
    <text evidence="2">The sequence shown here is derived from an EMBL/GenBank/DDBJ whole genome shotgun (WGS) entry which is preliminary data.</text>
</comment>
<dbReference type="AlphaFoldDB" id="A0A7J9I962"/>
<evidence type="ECO:0000256" key="1">
    <source>
        <dbReference type="SAM" id="Coils"/>
    </source>
</evidence>
<proteinExistence type="predicted"/>
<keyword evidence="3" id="KW-1185">Reference proteome</keyword>
<name>A0A7J9I962_9ROSI</name>
<dbReference type="EMBL" id="JABFAD010073586">
    <property type="protein sequence ID" value="MBA0817665.1"/>
    <property type="molecule type" value="Genomic_DNA"/>
</dbReference>
<protein>
    <submittedName>
        <fullName evidence="2">Uncharacterized protein</fullName>
    </submittedName>
</protein>
<dbReference type="PANTHER" id="PTHR48200">
    <property type="entry name" value="PROTEIN, PUTATIVE-RELATED"/>
    <property type="match status" value="1"/>
</dbReference>
<sequence length="323" mass="37722">MEEYTTPLRCPMIQADKAYSRATNVLNFVKRLMSITGMNTKKRVDVFTLSIYKLVIFPKALGHIDDAVSDLFDRLDKRVTPVLSIFAETFRSLCACLRKVEKVSYRVFSENYSPLKEFVAAPKRDNIFEEMWMSILQNLQDEDFIPTNQGLVQCEFAYTSDNYKKKVCEISNAWNQTRKMKRLAANPMTTPEYDWWWGKRVNDKASVSRKNKAEEDLDSLKTDYKKQRLSMRTIGLGKTSEQWRKKSKKKILELISGKKIPRCSTRVAELERSLHQYCSRNFAIKLKASLNRIEELKGKIEELKVALQNCELQVELLEMNNEH</sequence>
<dbReference type="PANTHER" id="PTHR48200:SF1">
    <property type="entry name" value="AMINOTRANSFERASE-LIKE PLANT MOBILE DOMAIN-CONTAINING PROTEIN"/>
    <property type="match status" value="1"/>
</dbReference>
<evidence type="ECO:0000313" key="3">
    <source>
        <dbReference type="Proteomes" id="UP000593560"/>
    </source>
</evidence>
<dbReference type="OrthoDB" id="994452at2759"/>
<dbReference type="Proteomes" id="UP000593560">
    <property type="component" value="Unassembled WGS sequence"/>
</dbReference>
<feature type="coiled-coil region" evidence="1">
    <location>
        <begin position="286"/>
        <end position="320"/>
    </location>
</feature>
<organism evidence="2 3">
    <name type="scientific">Gossypium harknessii</name>
    <dbReference type="NCBI Taxonomy" id="34285"/>
    <lineage>
        <taxon>Eukaryota</taxon>
        <taxon>Viridiplantae</taxon>
        <taxon>Streptophyta</taxon>
        <taxon>Embryophyta</taxon>
        <taxon>Tracheophyta</taxon>
        <taxon>Spermatophyta</taxon>
        <taxon>Magnoliopsida</taxon>
        <taxon>eudicotyledons</taxon>
        <taxon>Gunneridae</taxon>
        <taxon>Pentapetalae</taxon>
        <taxon>rosids</taxon>
        <taxon>malvids</taxon>
        <taxon>Malvales</taxon>
        <taxon>Malvaceae</taxon>
        <taxon>Malvoideae</taxon>
        <taxon>Gossypium</taxon>
    </lineage>
</organism>
<reference evidence="2 3" key="1">
    <citation type="journal article" date="2019" name="Genome Biol. Evol.">
        <title>Insights into the evolution of the New World diploid cottons (Gossypium, subgenus Houzingenia) based on genome sequencing.</title>
        <authorList>
            <person name="Grover C.E."/>
            <person name="Arick M.A. 2nd"/>
            <person name="Thrash A."/>
            <person name="Conover J.L."/>
            <person name="Sanders W.S."/>
            <person name="Peterson D.G."/>
            <person name="Frelichowski J.E."/>
            <person name="Scheffler J.A."/>
            <person name="Scheffler B.E."/>
            <person name="Wendel J.F."/>
        </authorList>
    </citation>
    <scope>NUCLEOTIDE SEQUENCE [LARGE SCALE GENOMIC DNA]</scope>
    <source>
        <strain evidence="2">0</strain>
        <tissue evidence="2">Leaf</tissue>
    </source>
</reference>
<accession>A0A7J9I962</accession>
<keyword evidence="1" id="KW-0175">Coiled coil</keyword>
<gene>
    <name evidence="2" type="ORF">Gohar_003728</name>
</gene>
<evidence type="ECO:0000313" key="2">
    <source>
        <dbReference type="EMBL" id="MBA0817665.1"/>
    </source>
</evidence>